<dbReference type="Gene3D" id="3.40.50.150">
    <property type="entry name" value="Vaccinia Virus protein VP39"/>
    <property type="match status" value="1"/>
</dbReference>
<dbReference type="SUPFAM" id="SSF53335">
    <property type="entry name" value="S-adenosyl-L-methionine-dependent methyltransferases"/>
    <property type="match status" value="1"/>
</dbReference>
<organism evidence="3">
    <name type="scientific">uncultured Stenotrophomonas sp</name>
    <dbReference type="NCBI Taxonomy" id="165438"/>
    <lineage>
        <taxon>Bacteria</taxon>
        <taxon>Pseudomonadati</taxon>
        <taxon>Pseudomonadota</taxon>
        <taxon>Gammaproteobacteria</taxon>
        <taxon>Lysobacterales</taxon>
        <taxon>Lysobacteraceae</taxon>
        <taxon>Stenotrophomonas</taxon>
        <taxon>environmental samples</taxon>
    </lineage>
</organism>
<evidence type="ECO:0000256" key="1">
    <source>
        <dbReference type="SAM" id="Phobius"/>
    </source>
</evidence>
<accession>A0A1Y5Q2V6</accession>
<keyword evidence="1" id="KW-1133">Transmembrane helix</keyword>
<keyword evidence="1" id="KW-0472">Membrane</keyword>
<dbReference type="InterPro" id="IPR029063">
    <property type="entry name" value="SAM-dependent_MTases_sf"/>
</dbReference>
<dbReference type="Pfam" id="PF08241">
    <property type="entry name" value="Methyltransf_11"/>
    <property type="match status" value="1"/>
</dbReference>
<dbReference type="InterPro" id="IPR013216">
    <property type="entry name" value="Methyltransf_11"/>
</dbReference>
<dbReference type="AlphaFoldDB" id="A0A1Y5Q2V6"/>
<proteinExistence type="predicted"/>
<gene>
    <name evidence="3" type="ORF">STPYR_11562</name>
</gene>
<dbReference type="GO" id="GO:0032259">
    <property type="term" value="P:methylation"/>
    <property type="evidence" value="ECO:0007669"/>
    <property type="project" value="UniProtKB-KW"/>
</dbReference>
<dbReference type="EMBL" id="FLTS01000001">
    <property type="protein sequence ID" value="SBV36632.1"/>
    <property type="molecule type" value="Genomic_DNA"/>
</dbReference>
<keyword evidence="3" id="KW-0808">Transferase</keyword>
<name>A0A1Y5Q2V6_9GAMM</name>
<sequence>MSNAPPPLRRLARLFRHTPLHPQWLLGRRTPPVGIHAVRGRVLDIGAADRWIEPLLDDSVHYIALDFPSTGADMYGARPCVFADAAHLPLGDNSVQAVFCLEVLEHVPRPAIVMTEISRVLVPGGRAWVSMPFLYPVHDAPFDFQRYTPFGLQRDVQAAGLEVVCLRRSSHSLRNAGLLGCLAIAGGVNALSGWKKWPLLPPALLAIFMLNLAAAIGSLVWPDWDNMSHGHELELRKP</sequence>
<dbReference type="GO" id="GO:0008757">
    <property type="term" value="F:S-adenosylmethionine-dependent methyltransferase activity"/>
    <property type="evidence" value="ECO:0007669"/>
    <property type="project" value="InterPro"/>
</dbReference>
<feature type="transmembrane region" description="Helical" evidence="1">
    <location>
        <begin position="200"/>
        <end position="221"/>
    </location>
</feature>
<evidence type="ECO:0000259" key="2">
    <source>
        <dbReference type="Pfam" id="PF08241"/>
    </source>
</evidence>
<protein>
    <submittedName>
        <fullName evidence="3">Type 11 methyltransferase</fullName>
    </submittedName>
</protein>
<reference evidence="3" key="1">
    <citation type="submission" date="2016-03" db="EMBL/GenBank/DDBJ databases">
        <authorList>
            <person name="Ploux O."/>
        </authorList>
    </citation>
    <scope>NUCLEOTIDE SEQUENCE</scope>
    <source>
        <strain evidence="3">UC10</strain>
    </source>
</reference>
<evidence type="ECO:0000313" key="3">
    <source>
        <dbReference type="EMBL" id="SBV36632.1"/>
    </source>
</evidence>
<keyword evidence="3" id="KW-0489">Methyltransferase</keyword>
<feature type="domain" description="Methyltransferase type 11" evidence="2">
    <location>
        <begin position="61"/>
        <end position="128"/>
    </location>
</feature>
<feature type="transmembrane region" description="Helical" evidence="1">
    <location>
        <begin position="176"/>
        <end position="194"/>
    </location>
</feature>
<keyword evidence="1" id="KW-0812">Transmembrane</keyword>